<proteinExistence type="inferred from homology"/>
<keyword evidence="8 12" id="KW-0456">Lyase</keyword>
<evidence type="ECO:0000256" key="1">
    <source>
        <dbReference type="ARBA" id="ARBA00022475"/>
    </source>
</evidence>
<feature type="transmembrane region" description="Helical" evidence="11">
    <location>
        <begin position="10"/>
        <end position="28"/>
    </location>
</feature>
<dbReference type="PANTHER" id="PTHR35809:SF1">
    <property type="entry name" value="ARCHAETIDYLSERINE DECARBOXYLASE PROENZYME-RELATED"/>
    <property type="match status" value="1"/>
</dbReference>
<dbReference type="NCBIfam" id="NF003678">
    <property type="entry name" value="PRK05305.1-2"/>
    <property type="match status" value="1"/>
</dbReference>
<dbReference type="PANTHER" id="PTHR35809">
    <property type="entry name" value="ARCHAETIDYLSERINE DECARBOXYLASE PROENZYME-RELATED"/>
    <property type="match status" value="1"/>
</dbReference>
<evidence type="ECO:0000256" key="10">
    <source>
        <dbReference type="ARBA" id="ARBA00023317"/>
    </source>
</evidence>
<protein>
    <submittedName>
        <fullName evidence="12">Phosphatidylserine decarboxylase</fullName>
        <ecNumber evidence="12">4.1.1.65</ecNumber>
    </submittedName>
</protein>
<dbReference type="EMBL" id="UOEP01000114">
    <property type="protein sequence ID" value="VAW20135.1"/>
    <property type="molecule type" value="Genomic_DNA"/>
</dbReference>
<keyword evidence="4" id="KW-0443">Lipid metabolism</keyword>
<evidence type="ECO:0000256" key="8">
    <source>
        <dbReference type="ARBA" id="ARBA00023239"/>
    </source>
</evidence>
<keyword evidence="2" id="KW-0444">Lipid biosynthesis</keyword>
<keyword evidence="10" id="KW-0670">Pyruvate</keyword>
<dbReference type="GO" id="GO:0008654">
    <property type="term" value="P:phospholipid biosynthetic process"/>
    <property type="evidence" value="ECO:0007669"/>
    <property type="project" value="UniProtKB-KW"/>
</dbReference>
<evidence type="ECO:0000256" key="11">
    <source>
        <dbReference type="SAM" id="Phobius"/>
    </source>
</evidence>
<dbReference type="AlphaFoldDB" id="A0A3B0TN86"/>
<sequence length="218" mass="24520">MKIHQEGKKVIPVAVLIITGIAILLYLLLKQYLIVYFLLAGLLFLAGAVVWFFRDPEIDVSCSINNILSVADGEVVTIEPAFEREYFKEERIQVSVFMSIFNAHINRVPVEGEVVYRTHRNGRFLPAFVAKSSEENERCTTVIRMKDGAEVLVRQIAGLLARRVITYANEGDAVTQKQQLGFIRFGSRVDLFLPKEAVVKVKIHQKTIGGETVIATLN</sequence>
<keyword evidence="3" id="KW-0210">Decarboxylase</keyword>
<evidence type="ECO:0000256" key="9">
    <source>
        <dbReference type="ARBA" id="ARBA00023264"/>
    </source>
</evidence>
<organism evidence="12">
    <name type="scientific">hydrothermal vent metagenome</name>
    <dbReference type="NCBI Taxonomy" id="652676"/>
    <lineage>
        <taxon>unclassified sequences</taxon>
        <taxon>metagenomes</taxon>
        <taxon>ecological metagenomes</taxon>
    </lineage>
</organism>
<evidence type="ECO:0000256" key="6">
    <source>
        <dbReference type="ARBA" id="ARBA00023145"/>
    </source>
</evidence>
<evidence type="ECO:0000256" key="2">
    <source>
        <dbReference type="ARBA" id="ARBA00022516"/>
    </source>
</evidence>
<dbReference type="Pfam" id="PF02666">
    <property type="entry name" value="PS_Dcarbxylase"/>
    <property type="match status" value="1"/>
</dbReference>
<evidence type="ECO:0000256" key="3">
    <source>
        <dbReference type="ARBA" id="ARBA00022793"/>
    </source>
</evidence>
<reference evidence="12" key="1">
    <citation type="submission" date="2018-06" db="EMBL/GenBank/DDBJ databases">
        <authorList>
            <person name="Zhirakovskaya E."/>
        </authorList>
    </citation>
    <scope>NUCLEOTIDE SEQUENCE</scope>
</reference>
<dbReference type="InterPro" id="IPR033175">
    <property type="entry name" value="PSD-A"/>
</dbReference>
<dbReference type="EC" id="4.1.1.65" evidence="12"/>
<gene>
    <name evidence="12" type="ORF">MNBD_BACTEROID01-295</name>
</gene>
<keyword evidence="1" id="KW-1003">Cell membrane</keyword>
<accession>A0A3B0TN86</accession>
<name>A0A3B0TN86_9ZZZZ</name>
<keyword evidence="9" id="KW-1208">Phospholipid metabolism</keyword>
<keyword evidence="11" id="KW-1133">Transmembrane helix</keyword>
<evidence type="ECO:0000256" key="4">
    <source>
        <dbReference type="ARBA" id="ARBA00023098"/>
    </source>
</evidence>
<keyword evidence="5 11" id="KW-0472">Membrane</keyword>
<dbReference type="GO" id="GO:0004609">
    <property type="term" value="F:phosphatidylserine decarboxylase activity"/>
    <property type="evidence" value="ECO:0007669"/>
    <property type="project" value="UniProtKB-EC"/>
</dbReference>
<dbReference type="InterPro" id="IPR003817">
    <property type="entry name" value="PS_Dcarbxylase"/>
</dbReference>
<dbReference type="HAMAP" id="MF_00664">
    <property type="entry name" value="PS_decarb_PSD_A"/>
    <property type="match status" value="1"/>
</dbReference>
<keyword evidence="11" id="KW-0812">Transmembrane</keyword>
<dbReference type="NCBIfam" id="NF003685">
    <property type="entry name" value="PRK05305.2-5"/>
    <property type="match status" value="1"/>
</dbReference>
<keyword evidence="6" id="KW-0865">Zymogen</keyword>
<evidence type="ECO:0000256" key="7">
    <source>
        <dbReference type="ARBA" id="ARBA00023209"/>
    </source>
</evidence>
<feature type="transmembrane region" description="Helical" evidence="11">
    <location>
        <begin position="34"/>
        <end position="53"/>
    </location>
</feature>
<evidence type="ECO:0000313" key="12">
    <source>
        <dbReference type="EMBL" id="VAW20135.1"/>
    </source>
</evidence>
<evidence type="ECO:0000256" key="5">
    <source>
        <dbReference type="ARBA" id="ARBA00023136"/>
    </source>
</evidence>
<keyword evidence="7" id="KW-0594">Phospholipid biosynthesis</keyword>